<sequence length="555" mass="62088">MTQRAQTQIDKLADDYFQYCLNTSPELVSAIGMPGASETEFDDNSPQALAAKAETQREYLHKLHTLPTQDEIDRVTANALRQTLSIEIELHDLDEYGDLNNLATPLQSIGDIFDNMPQETAADWEVISTRLGNAANALRNWQKTLLLRAQKGAPIAARQVAICIAQAKRYAGENSPFIALSETGCKSNPQLGEKIITNATSARAAYAQLATFLQNEIAPHAVARDAIGRERYELRSYQFLGAAIDFDETYAWAESELARIDAAQKQIAAHLYGPGVSIKEAMEKLNTDPARMIHGTAALKAWMQETSDAALDALTGTHFEIPSQLRKLECMIAPSSSGGIYYTGPTDDFTRAGRMWWSVPEGTDTFTTWQEKTTVYHEGVPGHHLQIGFTTLQQNQLNNWRRHGSWVSGHGEGWALYAEGLMAELGFMDEPGDKMGVLDSERLRTARVMLDIGVHLEKEAPTQYQHISRTWNRDVAWQFLRDNVAMDDAFLLFELNRYLGWPGQAPSYKIGHRIWQELRTEAELKKGANFDLKDWHMQALALGSVGLDVMREALQ</sequence>
<dbReference type="Pfam" id="PF05960">
    <property type="entry name" value="DUF885"/>
    <property type="match status" value="1"/>
</dbReference>
<accession>A0ABU1T3I9</accession>
<name>A0ABU1T3I9_9ACTO</name>
<dbReference type="InterPro" id="IPR010281">
    <property type="entry name" value="DUF885"/>
</dbReference>
<dbReference type="PANTHER" id="PTHR33361:SF2">
    <property type="entry name" value="DUF885 DOMAIN-CONTAINING PROTEIN"/>
    <property type="match status" value="1"/>
</dbReference>
<dbReference type="Proteomes" id="UP001266099">
    <property type="component" value="Unassembled WGS sequence"/>
</dbReference>
<organism evidence="1 2">
    <name type="scientific">Arcanobacterium hippocoleae</name>
    <dbReference type="NCBI Taxonomy" id="149017"/>
    <lineage>
        <taxon>Bacteria</taxon>
        <taxon>Bacillati</taxon>
        <taxon>Actinomycetota</taxon>
        <taxon>Actinomycetes</taxon>
        <taxon>Actinomycetales</taxon>
        <taxon>Actinomycetaceae</taxon>
        <taxon>Arcanobacterium</taxon>
    </lineage>
</organism>
<gene>
    <name evidence="1" type="ORF">J2S36_001490</name>
</gene>
<dbReference type="PANTHER" id="PTHR33361">
    <property type="entry name" value="GLR0591 PROTEIN"/>
    <property type="match status" value="1"/>
</dbReference>
<reference evidence="1 2" key="1">
    <citation type="submission" date="2023-07" db="EMBL/GenBank/DDBJ databases">
        <title>Sequencing the genomes of 1000 actinobacteria strains.</title>
        <authorList>
            <person name="Klenk H.-P."/>
        </authorList>
    </citation>
    <scope>NUCLEOTIDE SEQUENCE [LARGE SCALE GENOMIC DNA]</scope>
    <source>
        <strain evidence="1 2">DSM 15539</strain>
    </source>
</reference>
<dbReference type="RefSeq" id="WP_309957033.1">
    <property type="nucleotide sequence ID" value="NZ_JAVDUJ010000001.1"/>
</dbReference>
<dbReference type="EMBL" id="JAVDUJ010000001">
    <property type="protein sequence ID" value="MDR6939947.1"/>
    <property type="molecule type" value="Genomic_DNA"/>
</dbReference>
<evidence type="ECO:0000313" key="2">
    <source>
        <dbReference type="Proteomes" id="UP001266099"/>
    </source>
</evidence>
<keyword evidence="2" id="KW-1185">Reference proteome</keyword>
<proteinExistence type="predicted"/>
<evidence type="ECO:0000313" key="1">
    <source>
        <dbReference type="EMBL" id="MDR6939947.1"/>
    </source>
</evidence>
<protein>
    <submittedName>
        <fullName evidence="1">Uncharacterized protein (DUF885 family)</fullName>
    </submittedName>
</protein>
<comment type="caution">
    <text evidence="1">The sequence shown here is derived from an EMBL/GenBank/DDBJ whole genome shotgun (WGS) entry which is preliminary data.</text>
</comment>